<evidence type="ECO:0000313" key="1">
    <source>
        <dbReference type="EMBL" id="EYC34457.1"/>
    </source>
</evidence>
<proteinExistence type="predicted"/>
<accession>A0A016W595</accession>
<comment type="caution">
    <text evidence="1">The sequence shown here is derived from an EMBL/GenBank/DDBJ whole genome shotgun (WGS) entry which is preliminary data.</text>
</comment>
<name>A0A016W595_9BILA</name>
<protein>
    <submittedName>
        <fullName evidence="1">Uncharacterized protein</fullName>
    </submittedName>
</protein>
<sequence>MSQAWKKSMKSMKSILSWEMNVIFVISTVDHLSEAKILGFGMMENALLKQRCLEGCFGLAELGICRHAISRFCG</sequence>
<dbReference type="Proteomes" id="UP000024635">
    <property type="component" value="Unassembled WGS sequence"/>
</dbReference>
<gene>
    <name evidence="1" type="primary">Acey_s0001.g426</name>
    <name evidence="1" type="ORF">Y032_0001g426</name>
</gene>
<evidence type="ECO:0000313" key="2">
    <source>
        <dbReference type="Proteomes" id="UP000024635"/>
    </source>
</evidence>
<dbReference type="AlphaFoldDB" id="A0A016W595"/>
<reference evidence="2" key="1">
    <citation type="journal article" date="2015" name="Nat. Genet.">
        <title>The genome and transcriptome of the zoonotic hookworm Ancylostoma ceylanicum identify infection-specific gene families.</title>
        <authorList>
            <person name="Schwarz E.M."/>
            <person name="Hu Y."/>
            <person name="Antoshechkin I."/>
            <person name="Miller M.M."/>
            <person name="Sternberg P.W."/>
            <person name="Aroian R.V."/>
        </authorList>
    </citation>
    <scope>NUCLEOTIDE SEQUENCE</scope>
    <source>
        <strain evidence="2">HY135</strain>
    </source>
</reference>
<keyword evidence="2" id="KW-1185">Reference proteome</keyword>
<dbReference type="EMBL" id="JARK01001337">
    <property type="protein sequence ID" value="EYC34457.1"/>
    <property type="molecule type" value="Genomic_DNA"/>
</dbReference>
<organism evidence="1 2">
    <name type="scientific">Ancylostoma ceylanicum</name>
    <dbReference type="NCBI Taxonomy" id="53326"/>
    <lineage>
        <taxon>Eukaryota</taxon>
        <taxon>Metazoa</taxon>
        <taxon>Ecdysozoa</taxon>
        <taxon>Nematoda</taxon>
        <taxon>Chromadorea</taxon>
        <taxon>Rhabditida</taxon>
        <taxon>Rhabditina</taxon>
        <taxon>Rhabditomorpha</taxon>
        <taxon>Strongyloidea</taxon>
        <taxon>Ancylostomatidae</taxon>
        <taxon>Ancylostomatinae</taxon>
        <taxon>Ancylostoma</taxon>
    </lineage>
</organism>